<comment type="caution">
    <text evidence="1">The sequence shown here is derived from an EMBL/GenBank/DDBJ whole genome shotgun (WGS) entry which is preliminary data.</text>
</comment>
<protein>
    <submittedName>
        <fullName evidence="1">Uncharacterized protein</fullName>
    </submittedName>
</protein>
<sequence length="105" mass="11273">MPSYIRFNIEVSPGRIVVLSLAVCCSGVAAYASEHTIADPHLSAWRPDDDVNDPGLTRPLPHEESMALAAAEGLIRMVEVSLNIAGGDGGWSEVTMEEEVERVPV</sequence>
<evidence type="ECO:0000313" key="2">
    <source>
        <dbReference type="Proteomes" id="UP000814033"/>
    </source>
</evidence>
<organism evidence="1 2">
    <name type="scientific">Auriscalpium vulgare</name>
    <dbReference type="NCBI Taxonomy" id="40419"/>
    <lineage>
        <taxon>Eukaryota</taxon>
        <taxon>Fungi</taxon>
        <taxon>Dikarya</taxon>
        <taxon>Basidiomycota</taxon>
        <taxon>Agaricomycotina</taxon>
        <taxon>Agaricomycetes</taxon>
        <taxon>Russulales</taxon>
        <taxon>Auriscalpiaceae</taxon>
        <taxon>Auriscalpium</taxon>
    </lineage>
</organism>
<reference evidence="1" key="1">
    <citation type="submission" date="2021-02" db="EMBL/GenBank/DDBJ databases">
        <authorList>
            <consortium name="DOE Joint Genome Institute"/>
            <person name="Ahrendt S."/>
            <person name="Looney B.P."/>
            <person name="Miyauchi S."/>
            <person name="Morin E."/>
            <person name="Drula E."/>
            <person name="Courty P.E."/>
            <person name="Chicoki N."/>
            <person name="Fauchery L."/>
            <person name="Kohler A."/>
            <person name="Kuo A."/>
            <person name="Labutti K."/>
            <person name="Pangilinan J."/>
            <person name="Lipzen A."/>
            <person name="Riley R."/>
            <person name="Andreopoulos W."/>
            <person name="He G."/>
            <person name="Johnson J."/>
            <person name="Barry K.W."/>
            <person name="Grigoriev I.V."/>
            <person name="Nagy L."/>
            <person name="Hibbett D."/>
            <person name="Henrissat B."/>
            <person name="Matheny P.B."/>
            <person name="Labbe J."/>
            <person name="Martin F."/>
        </authorList>
    </citation>
    <scope>NUCLEOTIDE SEQUENCE</scope>
    <source>
        <strain evidence="1">FP105234-sp</strain>
    </source>
</reference>
<dbReference type="Proteomes" id="UP000814033">
    <property type="component" value="Unassembled WGS sequence"/>
</dbReference>
<reference evidence="1" key="2">
    <citation type="journal article" date="2022" name="New Phytol.">
        <title>Evolutionary transition to the ectomycorrhizal habit in the genomes of a hyperdiverse lineage of mushroom-forming fungi.</title>
        <authorList>
            <person name="Looney B."/>
            <person name="Miyauchi S."/>
            <person name="Morin E."/>
            <person name="Drula E."/>
            <person name="Courty P.E."/>
            <person name="Kohler A."/>
            <person name="Kuo A."/>
            <person name="LaButti K."/>
            <person name="Pangilinan J."/>
            <person name="Lipzen A."/>
            <person name="Riley R."/>
            <person name="Andreopoulos W."/>
            <person name="He G."/>
            <person name="Johnson J."/>
            <person name="Nolan M."/>
            <person name="Tritt A."/>
            <person name="Barry K.W."/>
            <person name="Grigoriev I.V."/>
            <person name="Nagy L.G."/>
            <person name="Hibbett D."/>
            <person name="Henrissat B."/>
            <person name="Matheny P.B."/>
            <person name="Labbe J."/>
            <person name="Martin F.M."/>
        </authorList>
    </citation>
    <scope>NUCLEOTIDE SEQUENCE</scope>
    <source>
        <strain evidence="1">FP105234-sp</strain>
    </source>
</reference>
<name>A0ACB8QZW9_9AGAM</name>
<gene>
    <name evidence="1" type="ORF">FA95DRAFT_1614252</name>
</gene>
<evidence type="ECO:0000313" key="1">
    <source>
        <dbReference type="EMBL" id="KAI0037399.1"/>
    </source>
</evidence>
<accession>A0ACB8QZW9</accession>
<keyword evidence="2" id="KW-1185">Reference proteome</keyword>
<proteinExistence type="predicted"/>
<dbReference type="EMBL" id="MU276995">
    <property type="protein sequence ID" value="KAI0037399.1"/>
    <property type="molecule type" value="Genomic_DNA"/>
</dbReference>